<organism evidence="11 12">
    <name type="scientific">marine gamma proteobacterium HTCC2143</name>
    <dbReference type="NCBI Taxonomy" id="247633"/>
    <lineage>
        <taxon>Bacteria</taxon>
        <taxon>Pseudomonadati</taxon>
        <taxon>Pseudomonadota</taxon>
        <taxon>Gammaproteobacteria</taxon>
        <taxon>Cellvibrionales</taxon>
        <taxon>Spongiibacteraceae</taxon>
        <taxon>BD1-7 clade</taxon>
    </lineage>
</organism>
<dbReference type="SUPFAM" id="SSF81340">
    <property type="entry name" value="Clc chloride channel"/>
    <property type="match status" value="1"/>
</dbReference>
<dbReference type="AlphaFoldDB" id="A0YAR4"/>
<evidence type="ECO:0000256" key="7">
    <source>
        <dbReference type="ARBA" id="ARBA00023173"/>
    </source>
</evidence>
<accession>A0YAR4</accession>
<dbReference type="InterPro" id="IPR014743">
    <property type="entry name" value="Cl-channel_core"/>
</dbReference>
<feature type="transmembrane region" description="Helical" evidence="10">
    <location>
        <begin position="364"/>
        <end position="389"/>
    </location>
</feature>
<evidence type="ECO:0000256" key="3">
    <source>
        <dbReference type="ARBA" id="ARBA00022692"/>
    </source>
</evidence>
<comment type="subcellular location">
    <subcellularLocation>
        <location evidence="1">Membrane</location>
        <topology evidence="1">Multi-pass membrane protein</topology>
    </subcellularLocation>
</comment>
<sequence length="576" mass="61718">MQNNWIRNTRHRLADADSLLPLSILGVVSGFSCALVILLFRYLIETPSALWLPNNDAENFEALPQWAHFALPVMGAIIIGLFLSRMKPENSRTGIVHVITRFHLDHGHLPLKNALVQFFGGAFAIATGQSGGREGPAIHLGAAANSLLGQKLMLPNNSIRLLVGCGIAAAIAASFNTPIAGVIFAMEVVMLEYTVGGFIPVMLATITSTAMTRAVHGSEMIFSIPPISMASLWEIPFIALLGLAVGCCAALFMVILKTALRYNDKPILPRMVLAGLITGCCALLVPEIMGIGYDSLNAALANKLPLTVLLLLIIAKIIATATSSGLGMPIGLIGPNLLIGACIGSAMGDLGVNLFPDLASNHSFYVLLGMGAMMGAVLNAPLAALMALLEFSNDTSMIFPGMLAITIATLTNSELFNQKSAHQTVFQHIKLLLPTDPMSLALQRNSVASVMQRSLCTTPPQMTADQAKLLLKENTQWYVVIDDANRPINLIAGVDMIDHLEKNIGNNTVYLLDGSLAMQPLTALNIQATLKQALNKMDDNKVNALFVSGYISGSYPDNGIVTRDDIEQYYKKPPSY</sequence>
<dbReference type="GO" id="GO:0034707">
    <property type="term" value="C:chloride channel complex"/>
    <property type="evidence" value="ECO:0007669"/>
    <property type="project" value="UniProtKB-KW"/>
</dbReference>
<evidence type="ECO:0000256" key="4">
    <source>
        <dbReference type="ARBA" id="ARBA00022989"/>
    </source>
</evidence>
<keyword evidence="12" id="KW-1185">Reference proteome</keyword>
<keyword evidence="6 10" id="KW-0472">Membrane</keyword>
<dbReference type="PANTHER" id="PTHR43427">
    <property type="entry name" value="CHLORIDE CHANNEL PROTEIN CLC-E"/>
    <property type="match status" value="1"/>
</dbReference>
<dbReference type="SUPFAM" id="SSF54631">
    <property type="entry name" value="CBS-domain pair"/>
    <property type="match status" value="1"/>
</dbReference>
<protein>
    <submittedName>
        <fullName evidence="11">Chloride channel protein EriC</fullName>
    </submittedName>
</protein>
<keyword evidence="5" id="KW-0406">Ion transport</keyword>
<feature type="transmembrane region" description="Helical" evidence="10">
    <location>
        <begin position="161"/>
        <end position="184"/>
    </location>
</feature>
<comment type="caution">
    <text evidence="11">The sequence shown here is derived from an EMBL/GenBank/DDBJ whole genome shotgun (WGS) entry which is preliminary data.</text>
</comment>
<feature type="transmembrane region" description="Helical" evidence="10">
    <location>
        <begin position="306"/>
        <end position="326"/>
    </location>
</feature>
<keyword evidence="8" id="KW-0868">Chloride</keyword>
<name>A0YAR4_9GAMM</name>
<evidence type="ECO:0000256" key="6">
    <source>
        <dbReference type="ARBA" id="ARBA00023136"/>
    </source>
</evidence>
<keyword evidence="9" id="KW-0407">Ion channel</keyword>
<feature type="transmembrane region" description="Helical" evidence="10">
    <location>
        <begin position="267"/>
        <end position="285"/>
    </location>
</feature>
<evidence type="ECO:0000313" key="12">
    <source>
        <dbReference type="Proteomes" id="UP000004931"/>
    </source>
</evidence>
<dbReference type="CDD" id="cd00400">
    <property type="entry name" value="Voltage_gated_ClC"/>
    <property type="match status" value="1"/>
</dbReference>
<dbReference type="Proteomes" id="UP000004931">
    <property type="component" value="Unassembled WGS sequence"/>
</dbReference>
<dbReference type="InterPro" id="IPR001807">
    <property type="entry name" value="ClC"/>
</dbReference>
<feature type="transmembrane region" description="Helical" evidence="10">
    <location>
        <begin position="232"/>
        <end position="255"/>
    </location>
</feature>
<feature type="transmembrane region" description="Helical" evidence="10">
    <location>
        <begin position="20"/>
        <end position="43"/>
    </location>
</feature>
<evidence type="ECO:0000256" key="8">
    <source>
        <dbReference type="ARBA" id="ARBA00023214"/>
    </source>
</evidence>
<dbReference type="Pfam" id="PF00654">
    <property type="entry name" value="Voltage_CLC"/>
    <property type="match status" value="1"/>
</dbReference>
<dbReference type="STRING" id="247633.GP2143_18221"/>
<feature type="transmembrane region" description="Helical" evidence="10">
    <location>
        <begin position="63"/>
        <end position="83"/>
    </location>
</feature>
<feature type="transmembrane region" description="Helical" evidence="10">
    <location>
        <begin position="190"/>
        <end position="211"/>
    </location>
</feature>
<keyword evidence="2" id="KW-0813">Transport</keyword>
<dbReference type="InterPro" id="IPR050368">
    <property type="entry name" value="ClC-type_chloride_channel"/>
</dbReference>
<keyword evidence="4 10" id="KW-1133">Transmembrane helix</keyword>
<keyword evidence="3 10" id="KW-0812">Transmembrane</keyword>
<evidence type="ECO:0000256" key="9">
    <source>
        <dbReference type="ARBA" id="ARBA00023303"/>
    </source>
</evidence>
<dbReference type="Gene3D" id="1.10.3080.10">
    <property type="entry name" value="Clc chloride channel"/>
    <property type="match status" value="1"/>
</dbReference>
<dbReference type="Gene3D" id="3.10.580.10">
    <property type="entry name" value="CBS-domain"/>
    <property type="match status" value="1"/>
</dbReference>
<feature type="transmembrane region" description="Helical" evidence="10">
    <location>
        <begin position="332"/>
        <end position="352"/>
    </location>
</feature>
<gene>
    <name evidence="11" type="ORF">GP2143_18221</name>
</gene>
<evidence type="ECO:0000313" key="11">
    <source>
        <dbReference type="EMBL" id="EAW33218.1"/>
    </source>
</evidence>
<dbReference type="PROSITE" id="PS51257">
    <property type="entry name" value="PROKAR_LIPOPROTEIN"/>
    <property type="match status" value="1"/>
</dbReference>
<dbReference type="PRINTS" id="PR00762">
    <property type="entry name" value="CLCHANNEL"/>
</dbReference>
<feature type="transmembrane region" description="Helical" evidence="10">
    <location>
        <begin position="395"/>
        <end position="413"/>
    </location>
</feature>
<keyword evidence="7" id="KW-0869">Chloride channel</keyword>
<dbReference type="EMBL" id="AAVT01000001">
    <property type="protein sequence ID" value="EAW33218.1"/>
    <property type="molecule type" value="Genomic_DNA"/>
</dbReference>
<dbReference type="InterPro" id="IPR046342">
    <property type="entry name" value="CBS_dom_sf"/>
</dbReference>
<evidence type="ECO:0000256" key="1">
    <source>
        <dbReference type="ARBA" id="ARBA00004141"/>
    </source>
</evidence>
<dbReference type="eggNOG" id="COG0038">
    <property type="taxonomic scope" value="Bacteria"/>
</dbReference>
<evidence type="ECO:0000256" key="2">
    <source>
        <dbReference type="ARBA" id="ARBA00022448"/>
    </source>
</evidence>
<reference evidence="11 12" key="1">
    <citation type="journal article" date="2010" name="J. Bacteriol.">
        <title>Genome sequence of the oligotrophic marine Gammaproteobacterium HTCC2143, isolated from the Oregon Coast.</title>
        <authorList>
            <person name="Oh H.M."/>
            <person name="Kang I."/>
            <person name="Ferriera S."/>
            <person name="Giovannoni S.J."/>
            <person name="Cho J.C."/>
        </authorList>
    </citation>
    <scope>NUCLEOTIDE SEQUENCE [LARGE SCALE GENOMIC DNA]</scope>
    <source>
        <strain evidence="11 12">HTCC2143</strain>
    </source>
</reference>
<evidence type="ECO:0000256" key="10">
    <source>
        <dbReference type="SAM" id="Phobius"/>
    </source>
</evidence>
<dbReference type="GO" id="GO:0005254">
    <property type="term" value="F:chloride channel activity"/>
    <property type="evidence" value="ECO:0007669"/>
    <property type="project" value="UniProtKB-KW"/>
</dbReference>
<dbReference type="PANTHER" id="PTHR43427:SF6">
    <property type="entry name" value="CHLORIDE CHANNEL PROTEIN CLC-E"/>
    <property type="match status" value="1"/>
</dbReference>
<dbReference type="OrthoDB" id="9767361at2"/>
<proteinExistence type="predicted"/>
<evidence type="ECO:0000256" key="5">
    <source>
        <dbReference type="ARBA" id="ARBA00023065"/>
    </source>
</evidence>